<dbReference type="EMBL" id="BMAU01021381">
    <property type="protein sequence ID" value="GFY27893.1"/>
    <property type="molecule type" value="Genomic_DNA"/>
</dbReference>
<evidence type="ECO:0000256" key="1">
    <source>
        <dbReference type="SAM" id="MobiDB-lite"/>
    </source>
</evidence>
<comment type="caution">
    <text evidence="2">The sequence shown here is derived from an EMBL/GenBank/DDBJ whole genome shotgun (WGS) entry which is preliminary data.</text>
</comment>
<accession>A0A8X6W421</accession>
<evidence type="ECO:0000313" key="2">
    <source>
        <dbReference type="EMBL" id="GFY27893.1"/>
    </source>
</evidence>
<dbReference type="AlphaFoldDB" id="A0A8X6W421"/>
<organism evidence="2 3">
    <name type="scientific">Trichonephila clavipes</name>
    <name type="common">Golden silk orbweaver</name>
    <name type="synonym">Nephila clavipes</name>
    <dbReference type="NCBI Taxonomy" id="2585209"/>
    <lineage>
        <taxon>Eukaryota</taxon>
        <taxon>Metazoa</taxon>
        <taxon>Ecdysozoa</taxon>
        <taxon>Arthropoda</taxon>
        <taxon>Chelicerata</taxon>
        <taxon>Arachnida</taxon>
        <taxon>Araneae</taxon>
        <taxon>Araneomorphae</taxon>
        <taxon>Entelegynae</taxon>
        <taxon>Araneoidea</taxon>
        <taxon>Nephilidae</taxon>
        <taxon>Trichonephila</taxon>
    </lineage>
</organism>
<name>A0A8X6W421_TRICX</name>
<dbReference type="Proteomes" id="UP000887159">
    <property type="component" value="Unassembled WGS sequence"/>
</dbReference>
<protein>
    <submittedName>
        <fullName evidence="2">Uncharacterized protein</fullName>
    </submittedName>
</protein>
<evidence type="ECO:0000313" key="3">
    <source>
        <dbReference type="Proteomes" id="UP000887159"/>
    </source>
</evidence>
<proteinExistence type="predicted"/>
<gene>
    <name evidence="2" type="primary">NCL1_34574</name>
    <name evidence="2" type="ORF">TNCV_243571</name>
</gene>
<sequence>MASSTECPQFPKPKKGKGKSPAENLKHNIINNPVITAISYAQVLNPNKNRQMAAPGNTSSASNKLENNKNEAINLEALNATQSESNEFGFLQAILEIQKIFTLFPSLLSEMKKIFQLH</sequence>
<reference evidence="2" key="1">
    <citation type="submission" date="2020-08" db="EMBL/GenBank/DDBJ databases">
        <title>Multicomponent nature underlies the extraordinary mechanical properties of spider dragline silk.</title>
        <authorList>
            <person name="Kono N."/>
            <person name="Nakamura H."/>
            <person name="Mori M."/>
            <person name="Yoshida Y."/>
            <person name="Ohtoshi R."/>
            <person name="Malay A.D."/>
            <person name="Moran D.A.P."/>
            <person name="Tomita M."/>
            <person name="Numata K."/>
            <person name="Arakawa K."/>
        </authorList>
    </citation>
    <scope>NUCLEOTIDE SEQUENCE</scope>
</reference>
<keyword evidence="3" id="KW-1185">Reference proteome</keyword>
<feature type="region of interest" description="Disordered" evidence="1">
    <location>
        <begin position="1"/>
        <end position="24"/>
    </location>
</feature>